<gene>
    <name evidence="4" type="ORF">C7M84_021191</name>
</gene>
<evidence type="ECO:0000313" key="4">
    <source>
        <dbReference type="EMBL" id="ROT61064.1"/>
    </source>
</evidence>
<comment type="similarity">
    <text evidence="1">Belongs to the arrestin family.</text>
</comment>
<dbReference type="InterPro" id="IPR011022">
    <property type="entry name" value="Arrestin_C-like"/>
</dbReference>
<dbReference type="Proteomes" id="UP000283509">
    <property type="component" value="Unassembled WGS sequence"/>
</dbReference>
<evidence type="ECO:0000313" key="5">
    <source>
        <dbReference type="Proteomes" id="UP000283509"/>
    </source>
</evidence>
<keyword evidence="5" id="KW-1185">Reference proteome</keyword>
<dbReference type="InterPro" id="IPR050357">
    <property type="entry name" value="Arrestin_domain-protein"/>
</dbReference>
<evidence type="ECO:0000259" key="3">
    <source>
        <dbReference type="SMART" id="SM01017"/>
    </source>
</evidence>
<dbReference type="SUPFAM" id="SSF81296">
    <property type="entry name" value="E set domains"/>
    <property type="match status" value="2"/>
</dbReference>
<keyword evidence="4" id="KW-0687">Ribonucleoprotein</keyword>
<feature type="region of interest" description="Disordered" evidence="2">
    <location>
        <begin position="703"/>
        <end position="727"/>
    </location>
</feature>
<dbReference type="AlphaFoldDB" id="A0A423SA31"/>
<dbReference type="InterPro" id="IPR011021">
    <property type="entry name" value="Arrestin-like_N"/>
</dbReference>
<comment type="caution">
    <text evidence="4">The sequence shown here is derived from an EMBL/GenBank/DDBJ whole genome shotgun (WGS) entry which is preliminary data.</text>
</comment>
<dbReference type="EMBL" id="QCYY01004396">
    <property type="protein sequence ID" value="ROT61064.1"/>
    <property type="molecule type" value="Genomic_DNA"/>
</dbReference>
<dbReference type="OrthoDB" id="5835618at2759"/>
<keyword evidence="4" id="KW-0689">Ribosomal protein</keyword>
<protein>
    <submittedName>
        <fullName evidence="4">39S ribosomal protein L37, mitochondrial</fullName>
    </submittedName>
</protein>
<dbReference type="PANTHER" id="PTHR11188">
    <property type="entry name" value="ARRESTIN DOMAIN CONTAINING PROTEIN"/>
    <property type="match status" value="1"/>
</dbReference>
<dbReference type="PANTHER" id="PTHR11188:SF176">
    <property type="entry name" value="ARRESTIN DOMAIN-CONTAINING PROTEIN 1"/>
    <property type="match status" value="1"/>
</dbReference>
<organism evidence="4 5">
    <name type="scientific">Penaeus vannamei</name>
    <name type="common">Whiteleg shrimp</name>
    <name type="synonym">Litopenaeus vannamei</name>
    <dbReference type="NCBI Taxonomy" id="6689"/>
    <lineage>
        <taxon>Eukaryota</taxon>
        <taxon>Metazoa</taxon>
        <taxon>Ecdysozoa</taxon>
        <taxon>Arthropoda</taxon>
        <taxon>Crustacea</taxon>
        <taxon>Multicrustacea</taxon>
        <taxon>Malacostraca</taxon>
        <taxon>Eumalacostraca</taxon>
        <taxon>Eucarida</taxon>
        <taxon>Decapoda</taxon>
        <taxon>Dendrobranchiata</taxon>
        <taxon>Penaeoidea</taxon>
        <taxon>Penaeidae</taxon>
        <taxon>Penaeus</taxon>
    </lineage>
</organism>
<dbReference type="GO" id="GO:0005739">
    <property type="term" value="C:mitochondrion"/>
    <property type="evidence" value="ECO:0007669"/>
    <property type="project" value="UniProtKB-SubCell"/>
</dbReference>
<dbReference type="SMART" id="SM01017">
    <property type="entry name" value="Arrestin_C"/>
    <property type="match status" value="1"/>
</dbReference>
<dbReference type="GO" id="GO:0003735">
    <property type="term" value="F:structural constituent of ribosome"/>
    <property type="evidence" value="ECO:0007669"/>
    <property type="project" value="InterPro"/>
</dbReference>
<dbReference type="Gene3D" id="2.60.40.640">
    <property type="match status" value="2"/>
</dbReference>
<dbReference type="STRING" id="6689.A0A423SA31"/>
<sequence length="778" mass="86422">MRTTELRCAQNIGAQFRALWLIQGRRRVADTGAEAILASKGIKALDPKEIFSPPYHKERKMVDLPPLPGQQVMEPNEQPCYVFNNMFSPVAVVPQVQLLTNSIVQTSLPDSILGNAVDNTAEEDERVKEAILHAHLLDSYQEKLPRVLDVINNPGWKFKREYGIPLKRKNKSLTYQLLLLLDQIFPEGASRHLVEDTLTQVTLNHADRLMQLKLRAAFILSSPKPLSALVGPSEVRSLDGQPLPDIYPLSPFINCKLWKNYSLNDAYGVGSSRVHLHTIFIHHNEPRMRGKEEHFQALSLLHGFAHAASYAKHFGKTSDEDLTAQPVVVQVVHTNGCQYHISAFQLNTLNLTGPAKNIFWTQPWETLFSSCSYRAAKPTLEGYNPRVVTMGFDVFTVVIEPHQPVYFSEQVVEGYVKIATEKTVSCRGITLTAKGVGKVSWTEDDATYSASEEYFRETHTIWSGAHQREKFPAGEHRLPFAFQIPKDTPSSFQTAAGKVRYQVKAVADRPGHVGHSSTAVFSVNHLYDLSSDSDARTAINQEREKAVTCCCSRFGPIALTLAVEKRGYVRGENIVINGEIVNNSGSTIKYTEAKIVQKTTYITRDHTKSESRTVQRVYRPQIQPGRADEWSRVLLPVPAVTPSHLVHCNIINVEYNLVFGAKLGKCKRAEITETIIIGSVPLPGSTVAPHTSVRAGGTVLANSVGRADSPRVEQSRRPGQGGDHSSYNRVAMSEQYANVPPPSYESCVFSGGRQSAFGNDSDGDGGGFTPRYNAFRRH</sequence>
<dbReference type="GO" id="GO:0015031">
    <property type="term" value="P:protein transport"/>
    <property type="evidence" value="ECO:0007669"/>
    <property type="project" value="TreeGrafter"/>
</dbReference>
<proteinExistence type="inferred from homology"/>
<dbReference type="Pfam" id="PF02752">
    <property type="entry name" value="Arrestin_C"/>
    <property type="match status" value="1"/>
</dbReference>
<name>A0A423SA31_PENVA</name>
<evidence type="ECO:0000256" key="2">
    <source>
        <dbReference type="SAM" id="MobiDB-lite"/>
    </source>
</evidence>
<accession>A0A423SA31</accession>
<feature type="region of interest" description="Disordered" evidence="2">
    <location>
        <begin position="755"/>
        <end position="778"/>
    </location>
</feature>
<dbReference type="GO" id="GO:1990904">
    <property type="term" value="C:ribonucleoprotein complex"/>
    <property type="evidence" value="ECO:0007669"/>
    <property type="project" value="UniProtKB-KW"/>
</dbReference>
<dbReference type="GO" id="GO:0005840">
    <property type="term" value="C:ribosome"/>
    <property type="evidence" value="ECO:0007669"/>
    <property type="project" value="UniProtKB-KW"/>
</dbReference>
<evidence type="ECO:0000256" key="1">
    <source>
        <dbReference type="ARBA" id="ARBA00005298"/>
    </source>
</evidence>
<dbReference type="InterPro" id="IPR014756">
    <property type="entry name" value="Ig_E-set"/>
</dbReference>
<dbReference type="InterPro" id="IPR014752">
    <property type="entry name" value="Arrestin-like_C"/>
</dbReference>
<feature type="domain" description="Arrestin C-terminal-like" evidence="3">
    <location>
        <begin position="553"/>
        <end position="682"/>
    </location>
</feature>
<dbReference type="Pfam" id="PF00339">
    <property type="entry name" value="Arrestin_N"/>
    <property type="match status" value="1"/>
</dbReference>
<reference evidence="4 5" key="2">
    <citation type="submission" date="2019-01" db="EMBL/GenBank/DDBJ databases">
        <title>The decoding of complex shrimp genome reveals the adaptation for benthos swimmer, frequently molting mechanism and breeding impact on genome.</title>
        <authorList>
            <person name="Sun Y."/>
            <person name="Gao Y."/>
            <person name="Yu Y."/>
        </authorList>
    </citation>
    <scope>NUCLEOTIDE SEQUENCE [LARGE SCALE GENOMIC DNA]</scope>
    <source>
        <tissue evidence="4">Muscle</tissue>
    </source>
</reference>
<reference evidence="4 5" key="1">
    <citation type="submission" date="2018-04" db="EMBL/GenBank/DDBJ databases">
        <authorList>
            <person name="Zhang X."/>
            <person name="Yuan J."/>
            <person name="Li F."/>
            <person name="Xiang J."/>
        </authorList>
    </citation>
    <scope>NUCLEOTIDE SEQUENCE [LARGE SCALE GENOMIC DNA]</scope>
    <source>
        <tissue evidence="4">Muscle</tissue>
    </source>
</reference>
<dbReference type="GO" id="GO:0006412">
    <property type="term" value="P:translation"/>
    <property type="evidence" value="ECO:0007669"/>
    <property type="project" value="InterPro"/>
</dbReference>